<dbReference type="PANTHER" id="PTHR43204">
    <property type="entry name" value="ABC TRANSPORTER I FAMILY MEMBER 6, CHLOROPLASTIC"/>
    <property type="match status" value="1"/>
</dbReference>
<dbReference type="EMBL" id="BNHY01000036">
    <property type="protein sequence ID" value="GHN34300.1"/>
    <property type="molecule type" value="Genomic_DNA"/>
</dbReference>
<comment type="caution">
    <text evidence="5">The sequence shown here is derived from an EMBL/GenBank/DDBJ whole genome shotgun (WGS) entry which is preliminary data.</text>
</comment>
<keyword evidence="3" id="KW-0067">ATP-binding</keyword>
<dbReference type="InterPro" id="IPR027417">
    <property type="entry name" value="P-loop_NTPase"/>
</dbReference>
<dbReference type="SUPFAM" id="SSF52540">
    <property type="entry name" value="P-loop containing nucleoside triphosphate hydrolases"/>
    <property type="match status" value="1"/>
</dbReference>
<keyword evidence="2" id="KW-0547">Nucleotide-binding</keyword>
<sequence length="86" mass="9146">MSELAITDLHVEIAGKEILKGVNLQLKTGEIHAIMGPNGTGKSTLSEAIMGNPAYKVTQWSVKLDGRELLDLPVDDRARAGHAVPG</sequence>
<comment type="similarity">
    <text evidence="1">Belongs to the ABC transporter superfamily. Ycf16 family.</text>
</comment>
<evidence type="ECO:0000256" key="2">
    <source>
        <dbReference type="ARBA" id="ARBA00022741"/>
    </source>
</evidence>
<dbReference type="Pfam" id="PF00005">
    <property type="entry name" value="ABC_tran"/>
    <property type="match status" value="1"/>
</dbReference>
<evidence type="ECO:0000313" key="6">
    <source>
        <dbReference type="Proteomes" id="UP001054884"/>
    </source>
</evidence>
<evidence type="ECO:0000256" key="3">
    <source>
        <dbReference type="ARBA" id="ARBA00022840"/>
    </source>
</evidence>
<protein>
    <recommendedName>
        <fullName evidence="4">ABC transporter domain-containing protein</fullName>
    </recommendedName>
</protein>
<dbReference type="InterPro" id="IPR003439">
    <property type="entry name" value="ABC_transporter-like_ATP-bd"/>
</dbReference>
<evidence type="ECO:0000259" key="4">
    <source>
        <dbReference type="Pfam" id="PF00005"/>
    </source>
</evidence>
<organism evidence="5 6">
    <name type="scientific">Lactobacillus delbrueckii</name>
    <dbReference type="NCBI Taxonomy" id="1584"/>
    <lineage>
        <taxon>Bacteria</taxon>
        <taxon>Bacillati</taxon>
        <taxon>Bacillota</taxon>
        <taxon>Bacilli</taxon>
        <taxon>Lactobacillales</taxon>
        <taxon>Lactobacillaceae</taxon>
        <taxon>Lactobacillus</taxon>
    </lineage>
</organism>
<feature type="domain" description="ABC transporter" evidence="4">
    <location>
        <begin position="19"/>
        <end position="75"/>
    </location>
</feature>
<proteinExistence type="inferred from homology"/>
<evidence type="ECO:0000313" key="5">
    <source>
        <dbReference type="EMBL" id="GHN34300.1"/>
    </source>
</evidence>
<evidence type="ECO:0000256" key="1">
    <source>
        <dbReference type="ARBA" id="ARBA00006216"/>
    </source>
</evidence>
<dbReference type="AlphaFoldDB" id="A0ABD0AGZ7"/>
<name>A0ABD0AGZ7_9LACO</name>
<dbReference type="Gene3D" id="3.40.50.300">
    <property type="entry name" value="P-loop containing nucleotide triphosphate hydrolases"/>
    <property type="match status" value="1"/>
</dbReference>
<reference evidence="5 6" key="1">
    <citation type="journal article" date="2022" name="J. Dairy Sci.">
        <title>Genetic diversity of Lactobacillus delbrueckii isolated from raw milk in Hokkaido, Japan.</title>
        <authorList>
            <person name="Tsuchihashi H."/>
            <person name="Ichikawa A."/>
            <person name="Takeda M."/>
            <person name="Koizumi A."/>
            <person name="Mizoguchi C."/>
            <person name="Ishida T."/>
            <person name="Kimura K."/>
        </authorList>
    </citation>
    <scope>NUCLEOTIDE SEQUENCE [LARGE SCALE GENOMIC DNA]</scope>
    <source>
        <strain evidence="5 6">ME-791</strain>
    </source>
</reference>
<dbReference type="GO" id="GO:0005524">
    <property type="term" value="F:ATP binding"/>
    <property type="evidence" value="ECO:0007669"/>
    <property type="project" value="UniProtKB-KW"/>
</dbReference>
<dbReference type="PANTHER" id="PTHR43204:SF1">
    <property type="entry name" value="ABC TRANSPORTER I FAMILY MEMBER 6, CHLOROPLASTIC"/>
    <property type="match status" value="1"/>
</dbReference>
<gene>
    <name evidence="5" type="ORF">ME791_14520</name>
</gene>
<dbReference type="Proteomes" id="UP001054884">
    <property type="component" value="Unassembled WGS sequence"/>
</dbReference>
<dbReference type="InterPro" id="IPR010230">
    <property type="entry name" value="FeS-cluster_ATPase_SufC"/>
</dbReference>
<accession>A0ABD0AGZ7</accession>